<dbReference type="PROSITE" id="PS50297">
    <property type="entry name" value="ANK_REP_REGION"/>
    <property type="match status" value="3"/>
</dbReference>
<keyword evidence="4" id="KW-1185">Reference proteome</keyword>
<keyword evidence="1" id="KW-0040">ANK repeat</keyword>
<dbReference type="GO" id="GO:0005654">
    <property type="term" value="C:nucleoplasm"/>
    <property type="evidence" value="ECO:0007669"/>
    <property type="project" value="TreeGrafter"/>
</dbReference>
<protein>
    <submittedName>
        <fullName evidence="3">Uncharacterized protein</fullName>
    </submittedName>
</protein>
<dbReference type="EMBL" id="JAINUF010000001">
    <property type="protein sequence ID" value="KAJ8380382.1"/>
    <property type="molecule type" value="Genomic_DNA"/>
</dbReference>
<reference evidence="3" key="1">
    <citation type="journal article" date="2023" name="Science">
        <title>Genome structures resolve the early diversification of teleost fishes.</title>
        <authorList>
            <person name="Parey E."/>
            <person name="Louis A."/>
            <person name="Montfort J."/>
            <person name="Bouchez O."/>
            <person name="Roques C."/>
            <person name="Iampietro C."/>
            <person name="Lluch J."/>
            <person name="Castinel A."/>
            <person name="Donnadieu C."/>
            <person name="Desvignes T."/>
            <person name="Floi Bucao C."/>
            <person name="Jouanno E."/>
            <person name="Wen M."/>
            <person name="Mejri S."/>
            <person name="Dirks R."/>
            <person name="Jansen H."/>
            <person name="Henkel C."/>
            <person name="Chen W.J."/>
            <person name="Zahm M."/>
            <person name="Cabau C."/>
            <person name="Klopp C."/>
            <person name="Thompson A.W."/>
            <person name="Robinson-Rechavi M."/>
            <person name="Braasch I."/>
            <person name="Lecointre G."/>
            <person name="Bobe J."/>
            <person name="Postlethwait J.H."/>
            <person name="Berthelot C."/>
            <person name="Roest Crollius H."/>
            <person name="Guiguen Y."/>
        </authorList>
    </citation>
    <scope>NUCLEOTIDE SEQUENCE</scope>
    <source>
        <strain evidence="3">WJC10195</strain>
    </source>
</reference>
<dbReference type="Gene3D" id="1.25.40.20">
    <property type="entry name" value="Ankyrin repeat-containing domain"/>
    <property type="match status" value="1"/>
</dbReference>
<feature type="repeat" description="ANK" evidence="1">
    <location>
        <begin position="389"/>
        <end position="421"/>
    </location>
</feature>
<proteinExistence type="predicted"/>
<comment type="caution">
    <text evidence="3">The sequence shown here is derived from an EMBL/GenBank/DDBJ whole genome shotgun (WGS) entry which is preliminary data.</text>
</comment>
<dbReference type="PANTHER" id="PTHR24149:SF14">
    <property type="entry name" value="ANKYRIN REPEAT DOMAIN 12"/>
    <property type="match status" value="1"/>
</dbReference>
<dbReference type="InterPro" id="IPR053210">
    <property type="entry name" value="ANKRD12"/>
</dbReference>
<feature type="compositionally biased region" description="Basic and acidic residues" evidence="2">
    <location>
        <begin position="341"/>
        <end position="351"/>
    </location>
</feature>
<evidence type="ECO:0000313" key="3">
    <source>
        <dbReference type="EMBL" id="KAJ8380382.1"/>
    </source>
</evidence>
<feature type="region of interest" description="Disordered" evidence="2">
    <location>
        <begin position="250"/>
        <end position="375"/>
    </location>
</feature>
<dbReference type="Pfam" id="PF00023">
    <property type="entry name" value="Ank"/>
    <property type="match status" value="1"/>
</dbReference>
<dbReference type="PROSITE" id="PS50088">
    <property type="entry name" value="ANK_REPEAT"/>
    <property type="match status" value="3"/>
</dbReference>
<organism evidence="3 4">
    <name type="scientific">Synaphobranchus kaupii</name>
    <name type="common">Kaup's arrowtooth eel</name>
    <dbReference type="NCBI Taxonomy" id="118154"/>
    <lineage>
        <taxon>Eukaryota</taxon>
        <taxon>Metazoa</taxon>
        <taxon>Chordata</taxon>
        <taxon>Craniata</taxon>
        <taxon>Vertebrata</taxon>
        <taxon>Euteleostomi</taxon>
        <taxon>Actinopterygii</taxon>
        <taxon>Neopterygii</taxon>
        <taxon>Teleostei</taxon>
        <taxon>Anguilliformes</taxon>
        <taxon>Synaphobranchidae</taxon>
        <taxon>Synaphobranchus</taxon>
    </lineage>
</organism>
<dbReference type="Pfam" id="PF12796">
    <property type="entry name" value="Ank_2"/>
    <property type="match status" value="1"/>
</dbReference>
<feature type="repeat" description="ANK" evidence="1">
    <location>
        <begin position="422"/>
        <end position="454"/>
    </location>
</feature>
<dbReference type="PANTHER" id="PTHR24149">
    <property type="entry name" value="ANKYRIN REPEAT DOMAIN-CONTAINING PROTEIN 12"/>
    <property type="match status" value="1"/>
</dbReference>
<feature type="region of interest" description="Disordered" evidence="2">
    <location>
        <begin position="541"/>
        <end position="606"/>
    </location>
</feature>
<dbReference type="InterPro" id="IPR036770">
    <property type="entry name" value="Ankyrin_rpt-contain_sf"/>
</dbReference>
<feature type="region of interest" description="Disordered" evidence="2">
    <location>
        <begin position="141"/>
        <end position="214"/>
    </location>
</feature>
<name>A0A9Q1JDD9_SYNKA</name>
<evidence type="ECO:0000256" key="1">
    <source>
        <dbReference type="PROSITE-ProRule" id="PRU00023"/>
    </source>
</evidence>
<evidence type="ECO:0000313" key="4">
    <source>
        <dbReference type="Proteomes" id="UP001152622"/>
    </source>
</evidence>
<feature type="compositionally biased region" description="Polar residues" evidence="2">
    <location>
        <begin position="595"/>
        <end position="606"/>
    </location>
</feature>
<dbReference type="Proteomes" id="UP001152622">
    <property type="component" value="Chromosome 1"/>
</dbReference>
<dbReference type="SMART" id="SM00248">
    <property type="entry name" value="ANK"/>
    <property type="match status" value="3"/>
</dbReference>
<dbReference type="SUPFAM" id="SSF48403">
    <property type="entry name" value="Ankyrin repeat"/>
    <property type="match status" value="1"/>
</dbReference>
<feature type="repeat" description="ANK" evidence="1">
    <location>
        <begin position="455"/>
        <end position="487"/>
    </location>
</feature>
<gene>
    <name evidence="3" type="ORF">SKAU_G00011600</name>
</gene>
<sequence length="606" mass="65690">MSVVADSESDTDDNLYTNRLMCADSFSLTPSLKVSFWAIECSPEIETLAYRRLTEVDKTALISGKINSLGSTSVSSGSSEEVLACDEEGCLTLQQEIGCTAVHCEGFNKHARNGIMGKTKSEQMYPLGEQEPVNPFVEFKGKLPSDRLTTPPARRVTLHSSQGKGGNGRERRAQVGVTCSASRPLEAEQESGPSFRSRSFSEKETLSSVPSARSSAILRGGEPAHKPQSVHTIQTRSACCVSQPAVAVDSTQQDRMACQSPPQPMGRRKIAQGRAHTRSETSASDCGRANLNGSGRSRMAGAESGQNTRRLRPLSGTPKINTKRKRKAPSEAEGSVCGSRDVNRGKGEYRTHSFAPQRSKTPRGKKKEALQRRGGKVVTLQTINRRNHRGETLLHRAATDGDMQLITAILQLGVDVNRADYAGWTPLHEAVMGGWYETVAALLEAGAVVNCTGDKGVTPLHDAIDNGHHEIAQLLLDSGANPLLKNEQGRTALDMTDDDSLRKMIERYLHRTRTVSLSAQRMSTRFAVQEDGNRQQVVCTMQKKKEESAADETDAEQQAGGEPSSQITSPSLCLRSRSVNLPPVPGHPSTCPEGRQSSSPGQHQPK</sequence>
<dbReference type="OrthoDB" id="5806726at2759"/>
<accession>A0A9Q1JDD9</accession>
<dbReference type="AlphaFoldDB" id="A0A9Q1JDD9"/>
<evidence type="ECO:0000256" key="2">
    <source>
        <dbReference type="SAM" id="MobiDB-lite"/>
    </source>
</evidence>
<dbReference type="InterPro" id="IPR002110">
    <property type="entry name" value="Ankyrin_rpt"/>
</dbReference>